<sequence>MKLSDTQTQILAAAATHPMRLAIPPAKLPTAAREAVRKSLLAKALIEAVEVDAADERDAWITEAGPVTYRLVAQGPAEAATAAVQAIEAPGGRDGAAEATPPHTAPTESLATVSTHQRPSGVRNAATAVRAAWETRSDSPGALEVAIATLQAAVAGKPARPARELGAPRALRQGTKQETVLALLRRTEGATIAHVMEATGWQQHTVRGFFAGLKKRQGIAVEVMERVRQVGPNNTGAKGSYSIYRIAKAG</sequence>
<dbReference type="Proteomes" id="UP000475385">
    <property type="component" value="Unassembled WGS sequence"/>
</dbReference>
<keyword evidence="3" id="KW-1185">Reference proteome</keyword>
<feature type="compositionally biased region" description="Low complexity" evidence="1">
    <location>
        <begin position="97"/>
        <end position="108"/>
    </location>
</feature>
<feature type="region of interest" description="Disordered" evidence="1">
    <location>
        <begin position="90"/>
        <end position="123"/>
    </location>
</feature>
<feature type="compositionally biased region" description="Polar residues" evidence="1">
    <location>
        <begin position="109"/>
        <end position="118"/>
    </location>
</feature>
<proteinExistence type="predicted"/>
<accession>A0A6M1LWL2</accession>
<dbReference type="AlphaFoldDB" id="A0A6M1LWL2"/>
<evidence type="ECO:0000313" key="3">
    <source>
        <dbReference type="Proteomes" id="UP000475385"/>
    </source>
</evidence>
<evidence type="ECO:0000313" key="2">
    <source>
        <dbReference type="EMBL" id="NGM24352.1"/>
    </source>
</evidence>
<gene>
    <name evidence="2" type="ORF">G3576_30470</name>
</gene>
<dbReference type="Pfam" id="PF11994">
    <property type="entry name" value="DUF3489"/>
    <property type="match status" value="1"/>
</dbReference>
<protein>
    <submittedName>
        <fullName evidence="2">DUF3489 domain-containing protein</fullName>
    </submittedName>
</protein>
<dbReference type="RefSeq" id="WP_164698262.1">
    <property type="nucleotide sequence ID" value="NZ_JAAIKB010000033.1"/>
</dbReference>
<dbReference type="EMBL" id="JAAIKB010000033">
    <property type="protein sequence ID" value="NGM24352.1"/>
    <property type="molecule type" value="Genomic_DNA"/>
</dbReference>
<organism evidence="2 3">
    <name type="scientific">Falsiroseomonas algicola</name>
    <dbReference type="NCBI Taxonomy" id="2716930"/>
    <lineage>
        <taxon>Bacteria</taxon>
        <taxon>Pseudomonadati</taxon>
        <taxon>Pseudomonadota</taxon>
        <taxon>Alphaproteobacteria</taxon>
        <taxon>Acetobacterales</taxon>
        <taxon>Roseomonadaceae</taxon>
        <taxon>Falsiroseomonas</taxon>
    </lineage>
</organism>
<comment type="caution">
    <text evidence="2">The sequence shown here is derived from an EMBL/GenBank/DDBJ whole genome shotgun (WGS) entry which is preliminary data.</text>
</comment>
<name>A0A6M1LWL2_9PROT</name>
<evidence type="ECO:0000256" key="1">
    <source>
        <dbReference type="SAM" id="MobiDB-lite"/>
    </source>
</evidence>
<reference evidence="2 3" key="1">
    <citation type="submission" date="2020-03" db="EMBL/GenBank/DDBJ databases">
        <title>Roseomonas stagni sp. nov., isolated from pond water in Japan.</title>
        <authorList>
            <person name="Furuhata K."/>
            <person name="Miyamoto H."/>
            <person name="Goto K."/>
        </authorList>
    </citation>
    <scope>NUCLEOTIDE SEQUENCE [LARGE SCALE GENOMIC DNA]</scope>
    <source>
        <strain evidence="2 3">PeD5</strain>
    </source>
</reference>
<dbReference type="InterPro" id="IPR021880">
    <property type="entry name" value="DUF3489"/>
</dbReference>